<dbReference type="InterPro" id="IPR011009">
    <property type="entry name" value="Kinase-like_dom_sf"/>
</dbReference>
<keyword evidence="4" id="KW-1185">Reference proteome</keyword>
<dbReference type="AlphaFoldDB" id="A0A6A6RJT8"/>
<name>A0A6A6RJT8_9PLEO</name>
<evidence type="ECO:0000256" key="1">
    <source>
        <dbReference type="SAM" id="MobiDB-lite"/>
    </source>
</evidence>
<sequence>MLQLSRAWQRSLLRLSLLGTLLIPIQYIYFPSITHIPPSPPSAMAPPPSPSDVARTLLASKGLELQSLQVLQSLWAGYGQICRITATPKPPPSSGSTSRTNSTSASNISPPHDPQSFILKLIAPPSTTTTTSSEGHIRKILSYQVEQYFYTTLAPKLPPSIPTAQVLASMNEAHADGTITIATILSDLKQNYPVAGEKREVLTPVQVHAALDWLADFHGFWWSRVGDMDYRTLVRPPLEEVHRDDDDAPRKTVWLNGGYTYLATRLSEYTTLTHNHSSEWRRPLTQATREQVSVSELIASILVPTEKGSGSVSAEYMTLLHGDVKSENLFTSADGKTVVFYDFQYTGLGLGVC</sequence>
<dbReference type="Pfam" id="PF02958">
    <property type="entry name" value="EcKL"/>
    <property type="match status" value="1"/>
</dbReference>
<feature type="non-terminal residue" evidence="3">
    <location>
        <position position="353"/>
    </location>
</feature>
<evidence type="ECO:0008006" key="5">
    <source>
        <dbReference type="Google" id="ProtNLM"/>
    </source>
</evidence>
<keyword evidence="2" id="KW-0812">Transmembrane</keyword>
<evidence type="ECO:0000256" key="2">
    <source>
        <dbReference type="SAM" id="Phobius"/>
    </source>
</evidence>
<dbReference type="EMBL" id="MU006806">
    <property type="protein sequence ID" value="KAF2635542.1"/>
    <property type="molecule type" value="Genomic_DNA"/>
</dbReference>
<evidence type="ECO:0000313" key="3">
    <source>
        <dbReference type="EMBL" id="KAF2635542.1"/>
    </source>
</evidence>
<proteinExistence type="predicted"/>
<feature type="compositionally biased region" description="Low complexity" evidence="1">
    <location>
        <begin position="94"/>
        <end position="109"/>
    </location>
</feature>
<reference evidence="3" key="1">
    <citation type="journal article" date="2020" name="Stud. Mycol.">
        <title>101 Dothideomycetes genomes: a test case for predicting lifestyles and emergence of pathogens.</title>
        <authorList>
            <person name="Haridas S."/>
            <person name="Albert R."/>
            <person name="Binder M."/>
            <person name="Bloem J."/>
            <person name="Labutti K."/>
            <person name="Salamov A."/>
            <person name="Andreopoulos B."/>
            <person name="Baker S."/>
            <person name="Barry K."/>
            <person name="Bills G."/>
            <person name="Bluhm B."/>
            <person name="Cannon C."/>
            <person name="Castanera R."/>
            <person name="Culley D."/>
            <person name="Daum C."/>
            <person name="Ezra D."/>
            <person name="Gonzalez J."/>
            <person name="Henrissat B."/>
            <person name="Kuo A."/>
            <person name="Liang C."/>
            <person name="Lipzen A."/>
            <person name="Lutzoni F."/>
            <person name="Magnuson J."/>
            <person name="Mondo S."/>
            <person name="Nolan M."/>
            <person name="Ohm R."/>
            <person name="Pangilinan J."/>
            <person name="Park H.-J."/>
            <person name="Ramirez L."/>
            <person name="Alfaro M."/>
            <person name="Sun H."/>
            <person name="Tritt A."/>
            <person name="Yoshinaga Y."/>
            <person name="Zwiers L.-H."/>
            <person name="Turgeon B."/>
            <person name="Goodwin S."/>
            <person name="Spatafora J."/>
            <person name="Crous P."/>
            <person name="Grigoriev I."/>
        </authorList>
    </citation>
    <scope>NUCLEOTIDE SEQUENCE</scope>
    <source>
        <strain evidence="3">CBS 473.64</strain>
    </source>
</reference>
<dbReference type="OrthoDB" id="411145at2759"/>
<keyword evidence="2" id="KW-0472">Membrane</keyword>
<dbReference type="SUPFAM" id="SSF56112">
    <property type="entry name" value="Protein kinase-like (PK-like)"/>
    <property type="match status" value="1"/>
</dbReference>
<keyword evidence="2" id="KW-1133">Transmembrane helix</keyword>
<protein>
    <recommendedName>
        <fullName evidence="5">Aminoglycoside phosphotransferase domain-containing protein</fullName>
    </recommendedName>
</protein>
<dbReference type="Proteomes" id="UP000799753">
    <property type="component" value="Unassembled WGS sequence"/>
</dbReference>
<organism evidence="3 4">
    <name type="scientific">Massarina eburnea CBS 473.64</name>
    <dbReference type="NCBI Taxonomy" id="1395130"/>
    <lineage>
        <taxon>Eukaryota</taxon>
        <taxon>Fungi</taxon>
        <taxon>Dikarya</taxon>
        <taxon>Ascomycota</taxon>
        <taxon>Pezizomycotina</taxon>
        <taxon>Dothideomycetes</taxon>
        <taxon>Pleosporomycetidae</taxon>
        <taxon>Pleosporales</taxon>
        <taxon>Massarineae</taxon>
        <taxon>Massarinaceae</taxon>
        <taxon>Massarina</taxon>
    </lineage>
</organism>
<accession>A0A6A6RJT8</accession>
<feature type="region of interest" description="Disordered" evidence="1">
    <location>
        <begin position="86"/>
        <end position="113"/>
    </location>
</feature>
<evidence type="ECO:0000313" key="4">
    <source>
        <dbReference type="Proteomes" id="UP000799753"/>
    </source>
</evidence>
<gene>
    <name evidence="3" type="ORF">P280DRAFT_473790</name>
</gene>
<dbReference type="InterPro" id="IPR004119">
    <property type="entry name" value="EcKL"/>
</dbReference>
<feature type="transmembrane region" description="Helical" evidence="2">
    <location>
        <begin position="12"/>
        <end position="30"/>
    </location>
</feature>